<dbReference type="EMBL" id="AP010904">
    <property type="protein sequence ID" value="BAH77190.1"/>
    <property type="molecule type" value="Genomic_DNA"/>
</dbReference>
<sequence length="408" mass="46913">MTFLKTSSQPKVANSTPLLDLFNELKNKKNLDLQERVAKELSKIAKSVALKYFNAVEAPCLLEAAYITMGVVNFYLYTQMESSFLKNEDLKKNLEILNKGVATSVDCTPGNPSSFSEFVNDIGADPGVLRQYFKQGIVRLRNYMLVCHADVVKPNLKNYLVDNQLVPGRPWLGFINLAEKYSKRKKENIEYFQYLNKLARKYFKSNGEDSLFFKYDLSIQVQDLTDLGIYLVFSFVTQKSNFYASECGQFHQFLPMSRADVLKSYGVYKKKGLDLDMVRSVLRKFADELDVKHVDYLLECFKNSSLLQIKESIVKISPSDISILDFKENLSKEELALLRSQPESAIGFDCVACLECGKIFSEITNSHLRKHELTRETYLEKYKCGSRKILFAEKKRALSKSRFHKNCR</sequence>
<accession>C4XM62</accession>
<dbReference type="STRING" id="573370.DMR_36990"/>
<evidence type="ECO:0000256" key="1">
    <source>
        <dbReference type="ARBA" id="ARBA00007031"/>
    </source>
</evidence>
<dbReference type="OrthoDB" id="9809693at2"/>
<dbReference type="GO" id="GO:0008270">
    <property type="term" value="F:zinc ion binding"/>
    <property type="evidence" value="ECO:0007669"/>
    <property type="project" value="InterPro"/>
</dbReference>
<evidence type="ECO:0000313" key="3">
    <source>
        <dbReference type="Proteomes" id="UP000009071"/>
    </source>
</evidence>
<proteinExistence type="inferred from homology"/>
<dbReference type="GO" id="GO:0006355">
    <property type="term" value="P:regulation of DNA-templated transcription"/>
    <property type="evidence" value="ECO:0007669"/>
    <property type="project" value="InterPro"/>
</dbReference>
<dbReference type="InterPro" id="IPR041920">
    <property type="entry name" value="ROS/MUCR_sf"/>
</dbReference>
<comment type="similarity">
    <text evidence="1">Belongs to the ros/MucR family.</text>
</comment>
<dbReference type="HOGENOM" id="CLU_673913_0_0_7"/>
<gene>
    <name evidence="2" type="ordered locus">DMR_36990</name>
</gene>
<reference evidence="2 3" key="1">
    <citation type="journal article" date="2009" name="Genome Res.">
        <title>Whole genome sequence of Desulfovibrio magneticus strain RS-1 revealed common gene clusters in magnetotactic bacteria.</title>
        <authorList>
            <person name="Nakazawa H."/>
            <person name="Arakaki A."/>
            <person name="Narita-Yamada S."/>
            <person name="Yashiro I."/>
            <person name="Jinno K."/>
            <person name="Aoki N."/>
            <person name="Tsuruyama A."/>
            <person name="Okamura Y."/>
            <person name="Tanikawa S."/>
            <person name="Fujita N."/>
            <person name="Takeyama H."/>
            <person name="Matsunaga T."/>
        </authorList>
    </citation>
    <scope>NUCLEOTIDE SEQUENCE [LARGE SCALE GENOMIC DNA]</scope>
    <source>
        <strain evidence="3">ATCC 700980 / DSM 13731 / RS-1</strain>
    </source>
</reference>
<protein>
    <submittedName>
        <fullName evidence="2">Uncharacterized protein</fullName>
    </submittedName>
</protein>
<dbReference type="Proteomes" id="UP000009071">
    <property type="component" value="Chromosome"/>
</dbReference>
<name>C4XM62_SOLM1</name>
<dbReference type="AlphaFoldDB" id="C4XM62"/>
<dbReference type="Pfam" id="PF05443">
    <property type="entry name" value="ROS_MUCR"/>
    <property type="match status" value="1"/>
</dbReference>
<dbReference type="GO" id="GO:0003677">
    <property type="term" value="F:DNA binding"/>
    <property type="evidence" value="ECO:0007669"/>
    <property type="project" value="InterPro"/>
</dbReference>
<dbReference type="InterPro" id="IPR008807">
    <property type="entry name" value="ROS_MUCR"/>
</dbReference>
<evidence type="ECO:0000313" key="2">
    <source>
        <dbReference type="EMBL" id="BAH77190.1"/>
    </source>
</evidence>
<dbReference type="Gene3D" id="1.10.10.1550">
    <property type="entry name" value="ROS/MUCR transcriptional regulator protein"/>
    <property type="match status" value="1"/>
</dbReference>
<keyword evidence="3" id="KW-1185">Reference proteome</keyword>
<organism evidence="2 3">
    <name type="scientific">Solidesulfovibrio magneticus (strain ATCC 700980 / DSM 13731 / RS-1)</name>
    <name type="common">Desulfovibrio magneticus</name>
    <dbReference type="NCBI Taxonomy" id="573370"/>
    <lineage>
        <taxon>Bacteria</taxon>
        <taxon>Pseudomonadati</taxon>
        <taxon>Thermodesulfobacteriota</taxon>
        <taxon>Desulfovibrionia</taxon>
        <taxon>Desulfovibrionales</taxon>
        <taxon>Desulfovibrionaceae</taxon>
        <taxon>Solidesulfovibrio</taxon>
    </lineage>
</organism>
<dbReference type="KEGG" id="dma:DMR_36990"/>
<dbReference type="RefSeq" id="WP_015862332.1">
    <property type="nucleotide sequence ID" value="NC_012796.1"/>
</dbReference>